<reference evidence="1 2" key="1">
    <citation type="journal article" date="2018" name="Mol. Biol. Evol.">
        <title>Broad Genomic Sampling Reveals a Smut Pathogenic Ancestry of the Fungal Clade Ustilaginomycotina.</title>
        <authorList>
            <person name="Kijpornyongpan T."/>
            <person name="Mondo S.J."/>
            <person name="Barry K."/>
            <person name="Sandor L."/>
            <person name="Lee J."/>
            <person name="Lipzen A."/>
            <person name="Pangilinan J."/>
            <person name="LaButti K."/>
            <person name="Hainaut M."/>
            <person name="Henrissat B."/>
            <person name="Grigoriev I.V."/>
            <person name="Spatafora J.W."/>
            <person name="Aime M.C."/>
        </authorList>
    </citation>
    <scope>NUCLEOTIDE SEQUENCE [LARGE SCALE GENOMIC DNA]</scope>
    <source>
        <strain evidence="1 2">SA 807</strain>
    </source>
</reference>
<accession>A0ACD0P611</accession>
<evidence type="ECO:0000313" key="1">
    <source>
        <dbReference type="EMBL" id="PWN53508.1"/>
    </source>
</evidence>
<gene>
    <name evidence="1" type="ORF">IE53DRAFT_383986</name>
</gene>
<dbReference type="Proteomes" id="UP000245626">
    <property type="component" value="Unassembled WGS sequence"/>
</dbReference>
<name>A0ACD0P611_9BASI</name>
<organism evidence="1 2">
    <name type="scientific">Violaceomyces palustris</name>
    <dbReference type="NCBI Taxonomy" id="1673888"/>
    <lineage>
        <taxon>Eukaryota</taxon>
        <taxon>Fungi</taxon>
        <taxon>Dikarya</taxon>
        <taxon>Basidiomycota</taxon>
        <taxon>Ustilaginomycotina</taxon>
        <taxon>Ustilaginomycetes</taxon>
        <taxon>Violaceomycetales</taxon>
        <taxon>Violaceomycetaceae</taxon>
        <taxon>Violaceomyces</taxon>
    </lineage>
</organism>
<proteinExistence type="predicted"/>
<evidence type="ECO:0000313" key="2">
    <source>
        <dbReference type="Proteomes" id="UP000245626"/>
    </source>
</evidence>
<keyword evidence="2" id="KW-1185">Reference proteome</keyword>
<dbReference type="EMBL" id="KZ819722">
    <property type="protein sequence ID" value="PWN53508.1"/>
    <property type="molecule type" value="Genomic_DNA"/>
</dbReference>
<sequence length="72" mass="8128">MPSHLSPLSHCCVFGPLGWGRPPIYSFPFLSLPKGLFRLGSYLLVNHRSETRIIPYLFDHRLSSVPPVTPHS</sequence>
<protein>
    <submittedName>
        <fullName evidence="1">Uncharacterized protein</fullName>
    </submittedName>
</protein>